<evidence type="ECO:0000259" key="9">
    <source>
        <dbReference type="Pfam" id="PF00364"/>
    </source>
</evidence>
<keyword evidence="4 6" id="KW-0450">Lipoyl</keyword>
<dbReference type="PANTHER" id="PTHR43178:SF5">
    <property type="entry name" value="LIPOAMIDE ACYLTRANSFERASE COMPONENT OF BRANCHED-CHAIN ALPHA-KETO ACID DEHYDROGENASE COMPLEX, MITOCHONDRIAL"/>
    <property type="match status" value="1"/>
</dbReference>
<evidence type="ECO:0000256" key="6">
    <source>
        <dbReference type="RuleBase" id="RU003423"/>
    </source>
</evidence>
<organism evidence="10 11">
    <name type="scientific">Microtetraspora glauca</name>
    <dbReference type="NCBI Taxonomy" id="1996"/>
    <lineage>
        <taxon>Bacteria</taxon>
        <taxon>Bacillati</taxon>
        <taxon>Actinomycetota</taxon>
        <taxon>Actinomycetes</taxon>
        <taxon>Streptosporangiales</taxon>
        <taxon>Streptosporangiaceae</taxon>
        <taxon>Microtetraspora</taxon>
    </lineage>
</organism>
<dbReference type="InterPro" id="IPR000089">
    <property type="entry name" value="Biotin_lipoyl"/>
</dbReference>
<evidence type="ECO:0000313" key="11">
    <source>
        <dbReference type="Proteomes" id="UP001551675"/>
    </source>
</evidence>
<evidence type="ECO:0000256" key="3">
    <source>
        <dbReference type="ARBA" id="ARBA00022679"/>
    </source>
</evidence>
<proteinExistence type="inferred from homology"/>
<comment type="cofactor">
    <cofactor evidence="1 6">
        <name>(R)-lipoate</name>
        <dbReference type="ChEBI" id="CHEBI:83088"/>
    </cofactor>
</comment>
<dbReference type="Proteomes" id="UP001551675">
    <property type="component" value="Unassembled WGS sequence"/>
</dbReference>
<dbReference type="InterPro" id="IPR003016">
    <property type="entry name" value="2-oxoA_DH_lipoyl-BS"/>
</dbReference>
<evidence type="ECO:0000256" key="4">
    <source>
        <dbReference type="ARBA" id="ARBA00022823"/>
    </source>
</evidence>
<name>A0ABV3GCU4_MICGL</name>
<dbReference type="InterPro" id="IPR001078">
    <property type="entry name" value="2-oxoacid_DH_actylTfrase"/>
</dbReference>
<feature type="compositionally biased region" description="Low complexity" evidence="7">
    <location>
        <begin position="104"/>
        <end position="128"/>
    </location>
</feature>
<comment type="similarity">
    <text evidence="2 6">Belongs to the 2-oxoacid dehydrogenase family.</text>
</comment>
<accession>A0ABV3GCU4</accession>
<dbReference type="EC" id="2.3.1.-" evidence="6"/>
<comment type="caution">
    <text evidence="10">The sequence shown here is derived from an EMBL/GenBank/DDBJ whole genome shotgun (WGS) entry which is preliminary data.</text>
</comment>
<feature type="region of interest" description="Disordered" evidence="7">
    <location>
        <begin position="73"/>
        <end position="133"/>
    </location>
</feature>
<dbReference type="Gene3D" id="2.40.50.100">
    <property type="match status" value="1"/>
</dbReference>
<dbReference type="InterPro" id="IPR011053">
    <property type="entry name" value="Single_hybrid_motif"/>
</dbReference>
<dbReference type="SUPFAM" id="SSF52777">
    <property type="entry name" value="CoA-dependent acyltransferases"/>
    <property type="match status" value="1"/>
</dbReference>
<evidence type="ECO:0000256" key="5">
    <source>
        <dbReference type="ARBA" id="ARBA00023315"/>
    </source>
</evidence>
<evidence type="ECO:0000313" key="10">
    <source>
        <dbReference type="EMBL" id="MEV0969389.1"/>
    </source>
</evidence>
<keyword evidence="11" id="KW-1185">Reference proteome</keyword>
<evidence type="ECO:0000256" key="2">
    <source>
        <dbReference type="ARBA" id="ARBA00007317"/>
    </source>
</evidence>
<reference evidence="10 11" key="1">
    <citation type="submission" date="2024-06" db="EMBL/GenBank/DDBJ databases">
        <title>The Natural Products Discovery Center: Release of the First 8490 Sequenced Strains for Exploring Actinobacteria Biosynthetic Diversity.</title>
        <authorList>
            <person name="Kalkreuter E."/>
            <person name="Kautsar S.A."/>
            <person name="Yang D."/>
            <person name="Bader C.D."/>
            <person name="Teijaro C.N."/>
            <person name="Fluegel L."/>
            <person name="Davis C.M."/>
            <person name="Simpson J.R."/>
            <person name="Lauterbach L."/>
            <person name="Steele A.D."/>
            <person name="Gui C."/>
            <person name="Meng S."/>
            <person name="Li G."/>
            <person name="Viehrig K."/>
            <person name="Ye F."/>
            <person name="Su P."/>
            <person name="Kiefer A.F."/>
            <person name="Nichols A."/>
            <person name="Cepeda A.J."/>
            <person name="Yan W."/>
            <person name="Fan B."/>
            <person name="Jiang Y."/>
            <person name="Adhikari A."/>
            <person name="Zheng C.-J."/>
            <person name="Schuster L."/>
            <person name="Cowan T.M."/>
            <person name="Smanski M.J."/>
            <person name="Chevrette M.G."/>
            <person name="De Carvalho L.P.S."/>
            <person name="Shen B."/>
        </authorList>
    </citation>
    <scope>NUCLEOTIDE SEQUENCE [LARGE SCALE GENOMIC DNA]</scope>
    <source>
        <strain evidence="10 11">NPDC050100</strain>
    </source>
</reference>
<feature type="domain" description="Lipoyl-binding" evidence="9">
    <location>
        <begin position="3"/>
        <end position="55"/>
    </location>
</feature>
<gene>
    <name evidence="10" type="ORF">AB0I59_12200</name>
</gene>
<dbReference type="RefSeq" id="WP_358132319.1">
    <property type="nucleotide sequence ID" value="NZ_JBFALK010000005.1"/>
</dbReference>
<dbReference type="InterPro" id="IPR050743">
    <property type="entry name" value="2-oxoacid_DH_E2_comp"/>
</dbReference>
<keyword evidence="5 6" id="KW-0012">Acyltransferase</keyword>
<dbReference type="CDD" id="cd06849">
    <property type="entry name" value="lipoyl_domain"/>
    <property type="match status" value="1"/>
</dbReference>
<feature type="domain" description="2-oxoacid dehydrogenase acyltransferase catalytic" evidence="8">
    <location>
        <begin position="219"/>
        <end position="436"/>
    </location>
</feature>
<dbReference type="PANTHER" id="PTHR43178">
    <property type="entry name" value="DIHYDROLIPOAMIDE ACETYLTRANSFERASE COMPONENT OF PYRUVATE DEHYDROGENASE COMPLEX"/>
    <property type="match status" value="1"/>
</dbReference>
<dbReference type="Pfam" id="PF00364">
    <property type="entry name" value="Biotin_lipoyl"/>
    <property type="match status" value="1"/>
</dbReference>
<dbReference type="Pfam" id="PF00198">
    <property type="entry name" value="2-oxoacid_dh"/>
    <property type="match status" value="1"/>
</dbReference>
<dbReference type="SUPFAM" id="SSF51230">
    <property type="entry name" value="Single hybrid motif"/>
    <property type="match status" value="1"/>
</dbReference>
<dbReference type="EMBL" id="JBFALK010000005">
    <property type="protein sequence ID" value="MEV0969389.1"/>
    <property type="molecule type" value="Genomic_DNA"/>
</dbReference>
<evidence type="ECO:0000259" key="8">
    <source>
        <dbReference type="Pfam" id="PF00198"/>
    </source>
</evidence>
<dbReference type="InterPro" id="IPR023213">
    <property type="entry name" value="CAT-like_dom_sf"/>
</dbReference>
<sequence>MTDIRVPKLNSNDTAYVLVEWLVEDGQRVEAGDPIVLLETSKATEELVAEEDGFVWRELPVNADCPPGAVIARITTGGERPSPTPPGTADRGSAPGAGAVSKVSSTSGTDSASGAGSASRTGETATGAAGTGAPGMAAAGTGAVSGGGPSHEPLITVPAQELIGELGIDPEEVRALGVPVVRTADVERLVADRVTPPDPASGGAPPDPASGVAGVPYALSRVQRAVARAVRSSHETIPAAYTVMKIDVGAGLEMAAQLTREIRRPVGLPELVTCAVARLHATFPLFYATIVDENSAMTAEAPHIGVTIDTGAGLYVPVIHDAAGRSVRDVANRLMEYRLAAVTGDFRENDLTGANIVVTLHHDGDVTLAIPLIFPGHVCALAVTAPQAVLRLEAGEVVSRTVADIGLAYDHRLINGRDAALFLRALKALLEAPEEVVRRSP</sequence>
<keyword evidence="3 6" id="KW-0808">Transferase</keyword>
<evidence type="ECO:0000256" key="7">
    <source>
        <dbReference type="SAM" id="MobiDB-lite"/>
    </source>
</evidence>
<dbReference type="Gene3D" id="3.30.559.10">
    <property type="entry name" value="Chloramphenicol acetyltransferase-like domain"/>
    <property type="match status" value="1"/>
</dbReference>
<protein>
    <recommendedName>
        <fullName evidence="6">Dihydrolipoamide acetyltransferase component of pyruvate dehydrogenase complex</fullName>
        <ecNumber evidence="6">2.3.1.-</ecNumber>
    </recommendedName>
</protein>
<dbReference type="PROSITE" id="PS00189">
    <property type="entry name" value="LIPOYL"/>
    <property type="match status" value="1"/>
</dbReference>
<evidence type="ECO:0000256" key="1">
    <source>
        <dbReference type="ARBA" id="ARBA00001938"/>
    </source>
</evidence>